<accession>A0AAU7CEF7</accession>
<feature type="domain" description="DUF11" evidence="2">
    <location>
        <begin position="861"/>
        <end position="975"/>
    </location>
</feature>
<dbReference type="EMBL" id="CP155447">
    <property type="protein sequence ID" value="XBH03433.1"/>
    <property type="molecule type" value="Genomic_DNA"/>
</dbReference>
<dbReference type="InterPro" id="IPR001434">
    <property type="entry name" value="OmcB-like_DUF11"/>
</dbReference>
<proteinExistence type="predicted"/>
<gene>
    <name evidence="3" type="ORF">V5E97_34780</name>
</gene>
<dbReference type="Gene3D" id="2.160.20.10">
    <property type="entry name" value="Single-stranded right-handed beta-helix, Pectin lyase-like"/>
    <property type="match status" value="1"/>
</dbReference>
<sequence>MSQIRSRSPWEPRRRSRRRSTAVRALRWAVEHLESRVTPATIAVTGIGDTIAQDGVVTLREAITSVNDGAAVNIDVAASGAYGTDDTINFAIPGLGIRVITVTGSALPDIVKTVIIDGFTQPGSSFGAPRIQLDGDATSLGAAGLTLSDVNGALIRGLDITNFDQGGTAAGIRITGGSNNRVQGNFIGTDASGTGGQGNRSGVLIQGGSTGNFIGTDGDGNNDAAEGNVISSNFEGVVINSDNNRVSGNFIGTDVSGTADLGNTIDGVNITLGTGNIIGTNGDGVSDTLERNVISGHIEGPGVMISGPLSTGNRVAGNLIGTDLTGTLPVSNFVGVQISNGASGNIIGTNGDGVSDTRERNIISGNTGDAVQVNFGSDNRVSGNYIGTGVNGVTALPNLGDGVSILQGTGNIIGTNGDGTADDLERNVISRNNTGVIINGTNNRVSGNFIGTDANGTAALSNTFDGITISAPSSGNIIGTNGDGMSDGLEGNVISGNNGHGVVIDGDENRVSGNRIGTDVTGTAALPNFANGVLLRISASNNVIGAGSDAPGDAAEGNIIAFNPRAGVAITGASSTGNRISRNSIFANDALGIDLNADGVTPNDPGDEETGPNDLLNFPVLTSAQIEGPNLILEGFARPGSEIELFIADPDPTGFGEGKTYLVTRVEGGTDDLDATTGSYGPTVHGLNVGSDTTNRFRFVIPLASLPGVAGGTALTSTATIAGTTSEFSGNVAVAPPLEADLAVTKTVDDPAPNVGDLITFTITVTNNGPGDATGVQVGDLLPLGVSFLAATPSQGNYSAATGLWTVGDVANGTSQTLLITAMVTSPGVATNNAVLSGSDQVDPNSANNSAAVVVTPRQADLAVTKTVDDPAPSVGDLITFTITVTDNGPDDATGVQIGDLLPTGVTFLTATASQGTYDVVTGIWSVGDVANGTSQTLRISAWVTSPAVTTNLAAVSRSSQFDPNAQNNSATAVVTPRTSDLEITKTVNNPSPQVGDTITYAVTVSNHGSGTATGVEVTDRLPSGLLYVTSTASQGTFDPATGVWSVGAIVSEARAVLMIQARVVTAGPQANFASITGLIPIDPNPGNNVGNVVVTARPVEPPTVTSIKRFGFHAQQTELVLTFSTDLDPDRASNASNYLLTLIGPRGRLGPRIPFASLDYSPVTDAVTLHPVTRLPLRQRYRLVVNGMAPNGLTSTSGMFLDGLGNGKPGSNYTRVFGVGILAGPNPRIRASTPGHHQVAALWHPARDTRRQFTRRHPIGAGAEGHDSSSSGPGTWTSST</sequence>
<protein>
    <recommendedName>
        <fullName evidence="2">DUF11 domain-containing protein</fullName>
    </recommendedName>
</protein>
<organism evidence="3">
    <name type="scientific">Singulisphaera sp. Ch08</name>
    <dbReference type="NCBI Taxonomy" id="3120278"/>
    <lineage>
        <taxon>Bacteria</taxon>
        <taxon>Pseudomonadati</taxon>
        <taxon>Planctomycetota</taxon>
        <taxon>Planctomycetia</taxon>
        <taxon>Isosphaerales</taxon>
        <taxon>Isosphaeraceae</taxon>
        <taxon>Singulisphaera</taxon>
    </lineage>
</organism>
<dbReference type="NCBIfam" id="TIGR01451">
    <property type="entry name" value="B_ant_repeat"/>
    <property type="match status" value="3"/>
</dbReference>
<dbReference type="InterPro" id="IPR012334">
    <property type="entry name" value="Pectin_lyas_fold"/>
</dbReference>
<dbReference type="RefSeq" id="WP_406696167.1">
    <property type="nucleotide sequence ID" value="NZ_CP155447.1"/>
</dbReference>
<dbReference type="InterPro" id="IPR013783">
    <property type="entry name" value="Ig-like_fold"/>
</dbReference>
<dbReference type="Gene3D" id="2.60.40.10">
    <property type="entry name" value="Immunoglobulins"/>
    <property type="match status" value="2"/>
</dbReference>
<evidence type="ECO:0000259" key="2">
    <source>
        <dbReference type="Pfam" id="PF01345"/>
    </source>
</evidence>
<dbReference type="PANTHER" id="PTHR34819:SF3">
    <property type="entry name" value="CELL SURFACE PROTEIN"/>
    <property type="match status" value="1"/>
</dbReference>
<dbReference type="InterPro" id="IPR051172">
    <property type="entry name" value="Chlamydia_OmcB"/>
</dbReference>
<dbReference type="PANTHER" id="PTHR34819">
    <property type="entry name" value="LARGE CYSTEINE-RICH PERIPLASMIC PROTEIN OMCB"/>
    <property type="match status" value="1"/>
</dbReference>
<feature type="region of interest" description="Disordered" evidence="1">
    <location>
        <begin position="1260"/>
        <end position="1281"/>
    </location>
</feature>
<reference evidence="3" key="1">
    <citation type="submission" date="2024-05" db="EMBL/GenBank/DDBJ databases">
        <title>Planctomycetes of the genus Singulisphaera possess chitinolytic capabilities.</title>
        <authorList>
            <person name="Ivanova A."/>
        </authorList>
    </citation>
    <scope>NUCLEOTIDE SEQUENCE</scope>
    <source>
        <strain evidence="3">Ch08T</strain>
    </source>
</reference>
<dbReference type="InterPro" id="IPR047589">
    <property type="entry name" value="DUF11_rpt"/>
</dbReference>
<evidence type="ECO:0000313" key="3">
    <source>
        <dbReference type="EMBL" id="XBH03433.1"/>
    </source>
</evidence>
<dbReference type="Gene3D" id="2.60.40.1170">
    <property type="entry name" value="Mu homology domain, subdomain B"/>
    <property type="match status" value="1"/>
</dbReference>
<dbReference type="Pfam" id="PF01345">
    <property type="entry name" value="DUF11"/>
    <property type="match status" value="3"/>
</dbReference>
<feature type="compositionally biased region" description="Low complexity" evidence="1">
    <location>
        <begin position="1269"/>
        <end position="1281"/>
    </location>
</feature>
<feature type="domain" description="DUF11" evidence="2">
    <location>
        <begin position="981"/>
        <end position="1094"/>
    </location>
</feature>
<dbReference type="SMART" id="SM00710">
    <property type="entry name" value="PbH1"/>
    <property type="match status" value="9"/>
</dbReference>
<name>A0AAU7CEF7_9BACT</name>
<evidence type="ECO:0000256" key="1">
    <source>
        <dbReference type="SAM" id="MobiDB-lite"/>
    </source>
</evidence>
<dbReference type="InterPro" id="IPR006626">
    <property type="entry name" value="PbH1"/>
</dbReference>
<feature type="domain" description="DUF11" evidence="2">
    <location>
        <begin position="741"/>
        <end position="854"/>
    </location>
</feature>